<gene>
    <name evidence="3" type="ORF">EV700_0092</name>
</gene>
<dbReference type="Proteomes" id="UP000292423">
    <property type="component" value="Unassembled WGS sequence"/>
</dbReference>
<feature type="domain" description="DUF2157" evidence="2">
    <location>
        <begin position="10"/>
        <end position="150"/>
    </location>
</feature>
<feature type="transmembrane region" description="Helical" evidence="1">
    <location>
        <begin position="72"/>
        <end position="93"/>
    </location>
</feature>
<dbReference type="InterPro" id="IPR018677">
    <property type="entry name" value="DUF2157"/>
</dbReference>
<feature type="transmembrane region" description="Helical" evidence="1">
    <location>
        <begin position="263"/>
        <end position="286"/>
    </location>
</feature>
<protein>
    <submittedName>
        <fullName evidence="3">Putative membrane protein DUF2157</fullName>
    </submittedName>
</protein>
<comment type="caution">
    <text evidence="3">The sequence shown here is derived from an EMBL/GenBank/DDBJ whole genome shotgun (WGS) entry which is preliminary data.</text>
</comment>
<accession>A0A4Q7ZDC2</accession>
<dbReference type="EMBL" id="SHKX01000002">
    <property type="protein sequence ID" value="RZU48191.1"/>
    <property type="molecule type" value="Genomic_DNA"/>
</dbReference>
<evidence type="ECO:0000313" key="4">
    <source>
        <dbReference type="Proteomes" id="UP000292423"/>
    </source>
</evidence>
<keyword evidence="1" id="KW-0812">Transmembrane</keyword>
<dbReference type="AlphaFoldDB" id="A0A4Q7ZDC2"/>
<dbReference type="RefSeq" id="WP_130410397.1">
    <property type="nucleotide sequence ID" value="NZ_SHKX01000002.1"/>
</dbReference>
<keyword evidence="1" id="KW-1133">Transmembrane helix</keyword>
<reference evidence="3 4" key="1">
    <citation type="submission" date="2019-02" db="EMBL/GenBank/DDBJ databases">
        <title>Genomic Encyclopedia of Type Strains, Phase IV (KMG-IV): sequencing the most valuable type-strain genomes for metagenomic binning, comparative biology and taxonomic classification.</title>
        <authorList>
            <person name="Goeker M."/>
        </authorList>
    </citation>
    <scope>NUCLEOTIDE SEQUENCE [LARGE SCALE GENOMIC DNA]</scope>
    <source>
        <strain evidence="3 4">DSM 105135</strain>
    </source>
</reference>
<feature type="transmembrane region" description="Helical" evidence="1">
    <location>
        <begin position="238"/>
        <end position="256"/>
    </location>
</feature>
<feature type="transmembrane region" description="Helical" evidence="1">
    <location>
        <begin position="292"/>
        <end position="312"/>
    </location>
</feature>
<feature type="transmembrane region" description="Helical" evidence="1">
    <location>
        <begin position="126"/>
        <end position="143"/>
    </location>
</feature>
<evidence type="ECO:0000259" key="2">
    <source>
        <dbReference type="Pfam" id="PF09925"/>
    </source>
</evidence>
<sequence length="322" mass="35345">MSLDKTRLRHWLESGVLPPEHLDTAFGIAGIEPTPAQWRRFLERFLLFNAGALLLASVAFFFAANWDALGRFARFGLIELGLALSLAAAWLRFDRPAGKMALTAAGVLTGVLLAYFGQTYQTGADTWQLFATWAGLILPLALLGRAASLWLLLAVLVNVAVPLYYGSGGVLSGWFARGDEPVWLLFLLNNAGLALWEWKTRQVDWLPGRSGPRLLALAGGAAVSLQTLEKVLNPDMGLLPVLTVYLAWAGAILAVYRYRLHDLFMLAGMVFSVMVVSTSALGKYLFHGDGLFAFLTMSLWMMVCSAAAVRWLKAVFREVPHE</sequence>
<organism evidence="3 4">
    <name type="scientific">Fluviicoccus keumensis</name>
    <dbReference type="NCBI Taxonomy" id="1435465"/>
    <lineage>
        <taxon>Bacteria</taxon>
        <taxon>Pseudomonadati</taxon>
        <taxon>Pseudomonadota</taxon>
        <taxon>Gammaproteobacteria</taxon>
        <taxon>Moraxellales</taxon>
        <taxon>Moraxellaceae</taxon>
        <taxon>Fluviicoccus</taxon>
    </lineage>
</organism>
<feature type="transmembrane region" description="Helical" evidence="1">
    <location>
        <begin position="150"/>
        <end position="175"/>
    </location>
</feature>
<feature type="transmembrane region" description="Helical" evidence="1">
    <location>
        <begin position="45"/>
        <end position="66"/>
    </location>
</feature>
<dbReference type="OrthoDB" id="327621at2"/>
<proteinExistence type="predicted"/>
<evidence type="ECO:0000256" key="1">
    <source>
        <dbReference type="SAM" id="Phobius"/>
    </source>
</evidence>
<dbReference type="Pfam" id="PF09925">
    <property type="entry name" value="DUF2157"/>
    <property type="match status" value="1"/>
</dbReference>
<feature type="transmembrane region" description="Helical" evidence="1">
    <location>
        <begin position="100"/>
        <end position="120"/>
    </location>
</feature>
<evidence type="ECO:0000313" key="3">
    <source>
        <dbReference type="EMBL" id="RZU48191.1"/>
    </source>
</evidence>
<keyword evidence="4" id="KW-1185">Reference proteome</keyword>
<keyword evidence="1" id="KW-0472">Membrane</keyword>
<name>A0A4Q7ZDC2_9GAMM</name>